<organism evidence="1 2">
    <name type="scientific">Rhipicephalus sanguineus</name>
    <name type="common">Brown dog tick</name>
    <name type="synonym">Ixodes sanguineus</name>
    <dbReference type="NCBI Taxonomy" id="34632"/>
    <lineage>
        <taxon>Eukaryota</taxon>
        <taxon>Metazoa</taxon>
        <taxon>Ecdysozoa</taxon>
        <taxon>Arthropoda</taxon>
        <taxon>Chelicerata</taxon>
        <taxon>Arachnida</taxon>
        <taxon>Acari</taxon>
        <taxon>Parasitiformes</taxon>
        <taxon>Ixodida</taxon>
        <taxon>Ixodoidea</taxon>
        <taxon>Ixodidae</taxon>
        <taxon>Rhipicephalinae</taxon>
        <taxon>Rhipicephalus</taxon>
        <taxon>Rhipicephalus</taxon>
    </lineage>
</organism>
<reference evidence="1" key="1">
    <citation type="journal article" date="2020" name="Cell">
        <title>Large-Scale Comparative Analyses of Tick Genomes Elucidate Their Genetic Diversity and Vector Capacities.</title>
        <authorList>
            <consortium name="Tick Genome and Microbiome Consortium (TIGMIC)"/>
            <person name="Jia N."/>
            <person name="Wang J."/>
            <person name="Shi W."/>
            <person name="Du L."/>
            <person name="Sun Y."/>
            <person name="Zhan W."/>
            <person name="Jiang J.F."/>
            <person name="Wang Q."/>
            <person name="Zhang B."/>
            <person name="Ji P."/>
            <person name="Bell-Sakyi L."/>
            <person name="Cui X.M."/>
            <person name="Yuan T.T."/>
            <person name="Jiang B.G."/>
            <person name="Yang W.F."/>
            <person name="Lam T.T."/>
            <person name="Chang Q.C."/>
            <person name="Ding S.J."/>
            <person name="Wang X.J."/>
            <person name="Zhu J.G."/>
            <person name="Ruan X.D."/>
            <person name="Zhao L."/>
            <person name="Wei J.T."/>
            <person name="Ye R.Z."/>
            <person name="Que T.C."/>
            <person name="Du C.H."/>
            <person name="Zhou Y.H."/>
            <person name="Cheng J.X."/>
            <person name="Dai P.F."/>
            <person name="Guo W.B."/>
            <person name="Han X.H."/>
            <person name="Huang E.J."/>
            <person name="Li L.F."/>
            <person name="Wei W."/>
            <person name="Gao Y.C."/>
            <person name="Liu J.Z."/>
            <person name="Shao H.Z."/>
            <person name="Wang X."/>
            <person name="Wang C.C."/>
            <person name="Yang T.C."/>
            <person name="Huo Q.B."/>
            <person name="Li W."/>
            <person name="Chen H.Y."/>
            <person name="Chen S.E."/>
            <person name="Zhou L.G."/>
            <person name="Ni X.B."/>
            <person name="Tian J.H."/>
            <person name="Sheng Y."/>
            <person name="Liu T."/>
            <person name="Pan Y.S."/>
            <person name="Xia L.Y."/>
            <person name="Li J."/>
            <person name="Zhao F."/>
            <person name="Cao W.C."/>
        </authorList>
    </citation>
    <scope>NUCLEOTIDE SEQUENCE</scope>
    <source>
        <strain evidence="1">Rsan-2018</strain>
    </source>
</reference>
<evidence type="ECO:0000313" key="2">
    <source>
        <dbReference type="Proteomes" id="UP000821837"/>
    </source>
</evidence>
<reference evidence="1" key="2">
    <citation type="submission" date="2021-09" db="EMBL/GenBank/DDBJ databases">
        <authorList>
            <person name="Jia N."/>
            <person name="Wang J."/>
            <person name="Shi W."/>
            <person name="Du L."/>
            <person name="Sun Y."/>
            <person name="Zhan W."/>
            <person name="Jiang J."/>
            <person name="Wang Q."/>
            <person name="Zhang B."/>
            <person name="Ji P."/>
            <person name="Sakyi L.B."/>
            <person name="Cui X."/>
            <person name="Yuan T."/>
            <person name="Jiang B."/>
            <person name="Yang W."/>
            <person name="Lam T.T.-Y."/>
            <person name="Chang Q."/>
            <person name="Ding S."/>
            <person name="Wang X."/>
            <person name="Zhu J."/>
            <person name="Ruan X."/>
            <person name="Zhao L."/>
            <person name="Wei J."/>
            <person name="Que T."/>
            <person name="Du C."/>
            <person name="Cheng J."/>
            <person name="Dai P."/>
            <person name="Han X."/>
            <person name="Huang E."/>
            <person name="Gao Y."/>
            <person name="Liu J."/>
            <person name="Shao H."/>
            <person name="Ye R."/>
            <person name="Li L."/>
            <person name="Wei W."/>
            <person name="Wang X."/>
            <person name="Wang C."/>
            <person name="Huo Q."/>
            <person name="Li W."/>
            <person name="Guo W."/>
            <person name="Chen H."/>
            <person name="Chen S."/>
            <person name="Zhou L."/>
            <person name="Zhou L."/>
            <person name="Ni X."/>
            <person name="Tian J."/>
            <person name="Zhou Y."/>
            <person name="Sheng Y."/>
            <person name="Liu T."/>
            <person name="Pan Y."/>
            <person name="Xia L."/>
            <person name="Li J."/>
            <person name="Zhao F."/>
            <person name="Cao W."/>
        </authorList>
    </citation>
    <scope>NUCLEOTIDE SEQUENCE</scope>
    <source>
        <strain evidence="1">Rsan-2018</strain>
        <tissue evidence="1">Larvae</tissue>
    </source>
</reference>
<accession>A0A9D4SVU8</accession>
<protein>
    <submittedName>
        <fullName evidence="1">Uncharacterized protein</fullName>
    </submittedName>
</protein>
<proteinExistence type="predicted"/>
<evidence type="ECO:0000313" key="1">
    <source>
        <dbReference type="EMBL" id="KAH7951262.1"/>
    </source>
</evidence>
<dbReference type="EMBL" id="JABSTV010001251">
    <property type="protein sequence ID" value="KAH7951262.1"/>
    <property type="molecule type" value="Genomic_DNA"/>
</dbReference>
<sequence>MQTGTLSSQTRGSCDSQHAATASNTRAAAASPSWVAAAGSVGLLRRFALLLRRRHGHFKPRHNNGYEVKYEQFPSYSFLPVRLNDYILLRRYFGVSRHRFFVLRSDRRIASLLPLARRAAPRLFSFSLVMASPIPPPLFLSTPGDPPIPWAYWKLIFEAYVDAIGDDARKPERWKALLFNALGNAGLKLYQTLSSAERRLRRLTYSKPQSHCSTTI</sequence>
<name>A0A9D4SVU8_RHISA</name>
<keyword evidence="2" id="KW-1185">Reference proteome</keyword>
<comment type="caution">
    <text evidence="1">The sequence shown here is derived from an EMBL/GenBank/DDBJ whole genome shotgun (WGS) entry which is preliminary data.</text>
</comment>
<gene>
    <name evidence="1" type="ORF">HPB52_007223</name>
</gene>
<dbReference type="Proteomes" id="UP000821837">
    <property type="component" value="Chromosome 5"/>
</dbReference>
<dbReference type="AlphaFoldDB" id="A0A9D4SVU8"/>